<dbReference type="SUPFAM" id="SSF48452">
    <property type="entry name" value="TPR-like"/>
    <property type="match status" value="1"/>
</dbReference>
<dbReference type="InterPro" id="IPR001623">
    <property type="entry name" value="DnaJ_domain"/>
</dbReference>
<keyword evidence="1" id="KW-0040">ANK repeat</keyword>
<evidence type="ECO:0000259" key="2">
    <source>
        <dbReference type="PROSITE" id="PS50076"/>
    </source>
</evidence>
<proteinExistence type="predicted"/>
<accession>A0A7S2B7W7</accession>
<dbReference type="AlphaFoldDB" id="A0A7S2B7W7"/>
<dbReference type="InterPro" id="IPR002110">
    <property type="entry name" value="Ankyrin_rpt"/>
</dbReference>
<dbReference type="Gene3D" id="1.25.40.20">
    <property type="entry name" value="Ankyrin repeat-containing domain"/>
    <property type="match status" value="1"/>
</dbReference>
<evidence type="ECO:0000313" key="3">
    <source>
        <dbReference type="EMBL" id="CAD9389189.1"/>
    </source>
</evidence>
<dbReference type="InterPro" id="IPR036869">
    <property type="entry name" value="J_dom_sf"/>
</dbReference>
<dbReference type="SMART" id="SM00248">
    <property type="entry name" value="ANK"/>
    <property type="match status" value="3"/>
</dbReference>
<dbReference type="PANTHER" id="PTHR44200">
    <property type="entry name" value="DNAJ HOMOLOG SUBFAMILY C MEMBER 7"/>
    <property type="match status" value="1"/>
</dbReference>
<protein>
    <recommendedName>
        <fullName evidence="2">J domain-containing protein</fullName>
    </recommendedName>
</protein>
<dbReference type="InterPro" id="IPR036770">
    <property type="entry name" value="Ankyrin_rpt-contain_sf"/>
</dbReference>
<dbReference type="InterPro" id="IPR052758">
    <property type="entry name" value="SRC_co-chaperone"/>
</dbReference>
<dbReference type="PRINTS" id="PR00625">
    <property type="entry name" value="JDOMAIN"/>
</dbReference>
<dbReference type="SUPFAM" id="SSF46565">
    <property type="entry name" value="Chaperone J-domain"/>
    <property type="match status" value="1"/>
</dbReference>
<dbReference type="Pfam" id="PF00226">
    <property type="entry name" value="DnaJ"/>
    <property type="match status" value="1"/>
</dbReference>
<feature type="domain" description="J" evidence="2">
    <location>
        <begin position="394"/>
        <end position="463"/>
    </location>
</feature>
<sequence length="478" mass="53144">MSFLKAVARRIIEELGIESSEKEEAEVVVAAHENGNGTLEAAPALAEEKGGEEKSQCIDETNPRNLPVHPSVLPAKLMTRKDFCLSCTKGQSAKMKALLEGNDDHASKESQDALKSLVDDTIGQALRDCANMEKHPNVEVCRTLLAHGANPSLLPEEEEKEAEGGGECLTALHYSVQRGHGTLAAMMLKNPNVNINVQAGEKCRTPLHYAAQFNAPKIASLLIQKGAFVDAMDSTGITAETIASNLNWRRVIKILTDPNTLFWNLANRANKMYKNRDFDIACTLYARAFTIMANVEKKPSDLNQATLHYNYARASSNQKLHLTALEHFDRAILLRPQYQSALEERAKCHFDLFNYSTAAAEYEKLIRAADEEDDKTVEEWEKLKESASDAATPCPFATLDTKEAASAIDLKKAYRSACLRWHPDKHVSSAESRHRAHIKFQMVNEAYETLSDRTKRASHQRTCSKCRWPGRGGGSYNI</sequence>
<dbReference type="InterPro" id="IPR011990">
    <property type="entry name" value="TPR-like_helical_dom_sf"/>
</dbReference>
<dbReference type="SMART" id="SM00271">
    <property type="entry name" value="DnaJ"/>
    <property type="match status" value="1"/>
</dbReference>
<dbReference type="Gene3D" id="1.25.40.10">
    <property type="entry name" value="Tetratricopeptide repeat domain"/>
    <property type="match status" value="1"/>
</dbReference>
<dbReference type="Pfam" id="PF12796">
    <property type="entry name" value="Ank_2"/>
    <property type="match status" value="1"/>
</dbReference>
<reference evidence="3" key="1">
    <citation type="submission" date="2021-01" db="EMBL/GenBank/DDBJ databases">
        <authorList>
            <person name="Corre E."/>
            <person name="Pelletier E."/>
            <person name="Niang G."/>
            <person name="Scheremetjew M."/>
            <person name="Finn R."/>
            <person name="Kale V."/>
            <person name="Holt S."/>
            <person name="Cochrane G."/>
            <person name="Meng A."/>
            <person name="Brown T."/>
            <person name="Cohen L."/>
        </authorList>
    </citation>
    <scope>NUCLEOTIDE SEQUENCE</scope>
    <source>
        <strain evidence="3">CCMP1381</strain>
    </source>
</reference>
<name>A0A7S2B7W7_9STRA</name>
<dbReference type="PROSITE" id="PS50297">
    <property type="entry name" value="ANK_REP_REGION"/>
    <property type="match status" value="1"/>
</dbReference>
<dbReference type="PROSITE" id="PS50076">
    <property type="entry name" value="DNAJ_2"/>
    <property type="match status" value="1"/>
</dbReference>
<feature type="repeat" description="ANK" evidence="1">
    <location>
        <begin position="202"/>
        <end position="234"/>
    </location>
</feature>
<gene>
    <name evidence="3" type="ORF">DSPE1174_LOCUS6191</name>
</gene>
<dbReference type="PROSITE" id="PS50088">
    <property type="entry name" value="ANK_REPEAT"/>
    <property type="match status" value="1"/>
</dbReference>
<dbReference type="SUPFAM" id="SSF48403">
    <property type="entry name" value="Ankyrin repeat"/>
    <property type="match status" value="1"/>
</dbReference>
<evidence type="ECO:0000256" key="1">
    <source>
        <dbReference type="PROSITE-ProRule" id="PRU00023"/>
    </source>
</evidence>
<dbReference type="CDD" id="cd06257">
    <property type="entry name" value="DnaJ"/>
    <property type="match status" value="1"/>
</dbReference>
<dbReference type="PANTHER" id="PTHR44200:SF1">
    <property type="entry name" value="DNAJ HOMOLOG SUBFAMILY C MEMBER 7"/>
    <property type="match status" value="1"/>
</dbReference>
<organism evidence="3">
    <name type="scientific">Octactis speculum</name>
    <dbReference type="NCBI Taxonomy" id="3111310"/>
    <lineage>
        <taxon>Eukaryota</taxon>
        <taxon>Sar</taxon>
        <taxon>Stramenopiles</taxon>
        <taxon>Ochrophyta</taxon>
        <taxon>Dictyochophyceae</taxon>
        <taxon>Dictyochales</taxon>
        <taxon>Dictyochaceae</taxon>
        <taxon>Octactis</taxon>
    </lineage>
</organism>
<dbReference type="Gene3D" id="1.10.287.110">
    <property type="entry name" value="DnaJ domain"/>
    <property type="match status" value="1"/>
</dbReference>
<dbReference type="EMBL" id="HBGS01011791">
    <property type="protein sequence ID" value="CAD9389189.1"/>
    <property type="molecule type" value="Transcribed_RNA"/>
</dbReference>